<evidence type="ECO:0000256" key="11">
    <source>
        <dbReference type="HAMAP-Rule" id="MF_00276"/>
    </source>
</evidence>
<dbReference type="PANTHER" id="PTHR30042">
    <property type="entry name" value="POTASSIUM-TRANSPORTING ATPASE C CHAIN"/>
    <property type="match status" value="1"/>
</dbReference>
<evidence type="ECO:0000256" key="9">
    <source>
        <dbReference type="ARBA" id="ARBA00023065"/>
    </source>
</evidence>
<keyword evidence="13" id="KW-1185">Reference proteome</keyword>
<keyword evidence="6 11" id="KW-0067">ATP-binding</keyword>
<keyword evidence="7 11" id="KW-0630">Potassium</keyword>
<comment type="function">
    <text evidence="11">Part of the high-affinity ATP-driven potassium transport (or Kdp) system, which catalyzes the hydrolysis of ATP coupled with the electrogenic transport of potassium into the cytoplasm. This subunit acts as a catalytic chaperone that increases the ATP-binding affinity of the ATP-hydrolyzing subunit KdpB by the formation of a transient KdpB/KdpC/ATP ternary complex.</text>
</comment>
<evidence type="ECO:0000256" key="5">
    <source>
        <dbReference type="ARBA" id="ARBA00022741"/>
    </source>
</evidence>
<evidence type="ECO:0000256" key="8">
    <source>
        <dbReference type="ARBA" id="ARBA00022989"/>
    </source>
</evidence>
<dbReference type="PIRSF" id="PIRSF001296">
    <property type="entry name" value="K_ATPase_KdpC"/>
    <property type="match status" value="1"/>
</dbReference>
<dbReference type="NCBIfam" id="NF001454">
    <property type="entry name" value="PRK00315.1"/>
    <property type="match status" value="1"/>
</dbReference>
<keyword evidence="1 11" id="KW-0813">Transport</keyword>
<evidence type="ECO:0000256" key="1">
    <source>
        <dbReference type="ARBA" id="ARBA00022448"/>
    </source>
</evidence>
<evidence type="ECO:0000256" key="2">
    <source>
        <dbReference type="ARBA" id="ARBA00022475"/>
    </source>
</evidence>
<keyword evidence="2 11" id="KW-1003">Cell membrane</keyword>
<dbReference type="GO" id="GO:0005524">
    <property type="term" value="F:ATP binding"/>
    <property type="evidence" value="ECO:0007669"/>
    <property type="project" value="UniProtKB-UniRule"/>
</dbReference>
<dbReference type="KEGG" id="aswu:HUW51_14090"/>
<keyword evidence="5 11" id="KW-0547">Nucleotide-binding</keyword>
<evidence type="ECO:0000256" key="7">
    <source>
        <dbReference type="ARBA" id="ARBA00022958"/>
    </source>
</evidence>
<dbReference type="Proteomes" id="UP000515237">
    <property type="component" value="Chromosome"/>
</dbReference>
<evidence type="ECO:0000256" key="6">
    <source>
        <dbReference type="ARBA" id="ARBA00022840"/>
    </source>
</evidence>
<evidence type="ECO:0000313" key="12">
    <source>
        <dbReference type="EMBL" id="QNF33796.1"/>
    </source>
</evidence>
<dbReference type="PANTHER" id="PTHR30042:SF2">
    <property type="entry name" value="POTASSIUM-TRANSPORTING ATPASE KDPC SUBUNIT"/>
    <property type="match status" value="1"/>
</dbReference>
<dbReference type="NCBIfam" id="NF010606">
    <property type="entry name" value="PRK14002.1"/>
    <property type="match status" value="1"/>
</dbReference>
<name>A0A7G7G9G2_9BACT</name>
<dbReference type="HAMAP" id="MF_00276">
    <property type="entry name" value="KdpC"/>
    <property type="match status" value="1"/>
</dbReference>
<comment type="similarity">
    <text evidence="11">Belongs to the KdpC family.</text>
</comment>
<keyword evidence="9 11" id="KW-0406">Ion transport</keyword>
<keyword evidence="3 11" id="KW-0633">Potassium transport</keyword>
<evidence type="ECO:0000256" key="4">
    <source>
        <dbReference type="ARBA" id="ARBA00022692"/>
    </source>
</evidence>
<dbReference type="InterPro" id="IPR003820">
    <property type="entry name" value="KdpC"/>
</dbReference>
<reference evidence="12 13" key="1">
    <citation type="journal article" date="2018" name="Int. J. Syst. Evol. Microbiol.">
        <title>Adhaeribacter swui sp. nov., isolated from wet mud.</title>
        <authorList>
            <person name="Kim D.U."/>
            <person name="Kim K.W."/>
            <person name="Kang M.S."/>
            <person name="Kim J.Y."/>
            <person name="Jang J.H."/>
            <person name="Kim M.K."/>
        </authorList>
    </citation>
    <scope>NUCLEOTIDE SEQUENCE [LARGE SCALE GENOMIC DNA]</scope>
    <source>
        <strain evidence="12 13">KCTC 52873</strain>
    </source>
</reference>
<dbReference type="RefSeq" id="WP_185270278.1">
    <property type="nucleotide sequence ID" value="NZ_CP055156.1"/>
</dbReference>
<comment type="subcellular location">
    <subcellularLocation>
        <location evidence="11">Cell membrane</location>
        <topology evidence="11">Single-pass membrane protein</topology>
    </subcellularLocation>
</comment>
<organism evidence="12 13">
    <name type="scientific">Adhaeribacter swui</name>
    <dbReference type="NCBI Taxonomy" id="2086471"/>
    <lineage>
        <taxon>Bacteria</taxon>
        <taxon>Pseudomonadati</taxon>
        <taxon>Bacteroidota</taxon>
        <taxon>Cytophagia</taxon>
        <taxon>Cytophagales</taxon>
        <taxon>Hymenobacteraceae</taxon>
        <taxon>Adhaeribacter</taxon>
    </lineage>
</organism>
<gene>
    <name evidence="11" type="primary">kdpC</name>
    <name evidence="12" type="ORF">HUW51_14090</name>
</gene>
<keyword evidence="8 11" id="KW-1133">Transmembrane helix</keyword>
<evidence type="ECO:0000256" key="3">
    <source>
        <dbReference type="ARBA" id="ARBA00022538"/>
    </source>
</evidence>
<keyword evidence="10 11" id="KW-0472">Membrane</keyword>
<dbReference type="EMBL" id="CP055156">
    <property type="protein sequence ID" value="QNF33796.1"/>
    <property type="molecule type" value="Genomic_DNA"/>
</dbReference>
<accession>A0A7G7G9G2</accession>
<dbReference type="AlphaFoldDB" id="A0A7G7G9G2"/>
<proteinExistence type="inferred from homology"/>
<dbReference type="GO" id="GO:0008556">
    <property type="term" value="F:P-type potassium transmembrane transporter activity"/>
    <property type="evidence" value="ECO:0007669"/>
    <property type="project" value="InterPro"/>
</dbReference>
<sequence>MKTYLIPSIKLSFVLLVLCSVIYPVVVAGIGRLAPGQGNGVKLMHNGRVVGYANLGQVFTRPEYFQGRPSAVDYNAAGSAGSNKGPSNPDYLAVVKARVDTFLLQNPTVKRAEVPSELVTASGSGLDPDLSVAAATVQINRVAAARNLPPEQVAALIKQHTQAPLLGFLGPEKINVLKLNLALDQLAAGGK</sequence>
<dbReference type="Pfam" id="PF02669">
    <property type="entry name" value="KdpC"/>
    <property type="match status" value="1"/>
</dbReference>
<comment type="subunit">
    <text evidence="11">The system is composed of three essential subunits: KdpA, KdpB and KdpC.</text>
</comment>
<evidence type="ECO:0000256" key="10">
    <source>
        <dbReference type="ARBA" id="ARBA00023136"/>
    </source>
</evidence>
<protein>
    <recommendedName>
        <fullName evidence="11">Potassium-transporting ATPase KdpC subunit</fullName>
    </recommendedName>
    <alternativeName>
        <fullName evidence="11">ATP phosphohydrolase [potassium-transporting] C chain</fullName>
    </alternativeName>
    <alternativeName>
        <fullName evidence="11">Potassium-binding and translocating subunit C</fullName>
    </alternativeName>
    <alternativeName>
        <fullName evidence="11">Potassium-translocating ATPase C chain</fullName>
    </alternativeName>
</protein>
<dbReference type="NCBIfam" id="TIGR00681">
    <property type="entry name" value="kdpC"/>
    <property type="match status" value="1"/>
</dbReference>
<evidence type="ECO:0000313" key="13">
    <source>
        <dbReference type="Proteomes" id="UP000515237"/>
    </source>
</evidence>
<dbReference type="GO" id="GO:0005886">
    <property type="term" value="C:plasma membrane"/>
    <property type="evidence" value="ECO:0007669"/>
    <property type="project" value="UniProtKB-SubCell"/>
</dbReference>
<keyword evidence="4 11" id="KW-0812">Transmembrane</keyword>